<feature type="domain" description="FAD dependent oxidoreductase" evidence="3">
    <location>
        <begin position="23"/>
        <end position="418"/>
    </location>
</feature>
<dbReference type="InterPro" id="IPR036188">
    <property type="entry name" value="FAD/NAD-bd_sf"/>
</dbReference>
<dbReference type="Gene3D" id="3.50.50.60">
    <property type="entry name" value="FAD/NAD(P)-binding domain"/>
    <property type="match status" value="2"/>
</dbReference>
<reference evidence="5" key="1">
    <citation type="submission" date="2016-10" db="EMBL/GenBank/DDBJ databases">
        <authorList>
            <person name="Varghese N."/>
            <person name="Submissions S."/>
        </authorList>
    </citation>
    <scope>NUCLEOTIDE SEQUENCE [LARGE SCALE GENOMIC DNA]</scope>
    <source>
        <strain evidence="5">DSM 26879</strain>
    </source>
</reference>
<evidence type="ECO:0000256" key="1">
    <source>
        <dbReference type="ARBA" id="ARBA00009410"/>
    </source>
</evidence>
<evidence type="ECO:0000313" key="4">
    <source>
        <dbReference type="EMBL" id="SFR42461.1"/>
    </source>
</evidence>
<dbReference type="STRING" id="390270.SAMN04488005_1778"/>
<dbReference type="InterPro" id="IPR006076">
    <property type="entry name" value="FAD-dep_OxRdtase"/>
</dbReference>
<accession>A0A1I6GJZ1</accession>
<keyword evidence="5" id="KW-1185">Reference proteome</keyword>
<dbReference type="GO" id="GO:0005737">
    <property type="term" value="C:cytoplasm"/>
    <property type="evidence" value="ECO:0007669"/>
    <property type="project" value="TreeGrafter"/>
</dbReference>
<dbReference type="GO" id="GO:0055130">
    <property type="term" value="P:D-alanine catabolic process"/>
    <property type="evidence" value="ECO:0007669"/>
    <property type="project" value="TreeGrafter"/>
</dbReference>
<comment type="similarity">
    <text evidence="1">Belongs to the DadA oxidoreductase family.</text>
</comment>
<dbReference type="PANTHER" id="PTHR13847:SF280">
    <property type="entry name" value="D-AMINO ACID DEHYDROGENASE"/>
    <property type="match status" value="1"/>
</dbReference>
<dbReference type="EMBL" id="FOYP01000001">
    <property type="protein sequence ID" value="SFR42461.1"/>
    <property type="molecule type" value="Genomic_DNA"/>
</dbReference>
<protein>
    <submittedName>
        <fullName evidence="4">Glycine/D-amino acid oxidase</fullName>
    </submittedName>
</protein>
<evidence type="ECO:0000259" key="3">
    <source>
        <dbReference type="Pfam" id="PF01266"/>
    </source>
</evidence>
<evidence type="ECO:0000256" key="2">
    <source>
        <dbReference type="ARBA" id="ARBA00023002"/>
    </source>
</evidence>
<evidence type="ECO:0000313" key="5">
    <source>
        <dbReference type="Proteomes" id="UP000199478"/>
    </source>
</evidence>
<gene>
    <name evidence="4" type="ORF">SAMN04488005_1778</name>
</gene>
<dbReference type="Gene3D" id="3.30.9.10">
    <property type="entry name" value="D-Amino Acid Oxidase, subunit A, domain 2"/>
    <property type="match status" value="2"/>
</dbReference>
<dbReference type="GO" id="GO:0008718">
    <property type="term" value="F:D-amino-acid dehydrogenase activity"/>
    <property type="evidence" value="ECO:0007669"/>
    <property type="project" value="TreeGrafter"/>
</dbReference>
<dbReference type="RefSeq" id="WP_090199070.1">
    <property type="nucleotide sequence ID" value="NZ_FOYP01000001.1"/>
</dbReference>
<dbReference type="SUPFAM" id="SSF51905">
    <property type="entry name" value="FAD/NAD(P)-binding domain"/>
    <property type="match status" value="1"/>
</dbReference>
<dbReference type="Pfam" id="PF01266">
    <property type="entry name" value="DAO"/>
    <property type="match status" value="1"/>
</dbReference>
<dbReference type="GO" id="GO:0005886">
    <property type="term" value="C:plasma membrane"/>
    <property type="evidence" value="ECO:0007669"/>
    <property type="project" value="TreeGrafter"/>
</dbReference>
<organism evidence="4 5">
    <name type="scientific">Yoonia tamlensis</name>
    <dbReference type="NCBI Taxonomy" id="390270"/>
    <lineage>
        <taxon>Bacteria</taxon>
        <taxon>Pseudomonadati</taxon>
        <taxon>Pseudomonadota</taxon>
        <taxon>Alphaproteobacteria</taxon>
        <taxon>Rhodobacterales</taxon>
        <taxon>Paracoccaceae</taxon>
        <taxon>Yoonia</taxon>
    </lineage>
</organism>
<dbReference type="OrthoDB" id="9787190at2"/>
<sequence>MTPFPISIDSPITYAGPPPAKADVVVIGGGIIGVMTAWEIAKQGQSVVVLEKGRIAAEQSSRNWGWVRVQGRDAAEIPIMQEAAQMWHEMNTLIGADIGLRQGGVSFLAKTKSDLDRYASWIPDAKAHGIDTRVVTKSGLADVLPRAQGDWAGALWTPGDLRAEPWTAVPAIARAATADGVTFVENCAARLLDLAAGRIAGVVTEQGLIKTSAVVVAGGAWSSLFLRRHGINIPQLSVRATVAATEPVDNVHDGAAVDHRLAFRRRADGGYTLAPSGYNEIFVGPDAFRALAKFAPQLLQNPLGTRLRASAPRGFPDAWGTQRRWAADAISPFEKMRVLNPKPNARKLAAMRQAFCDTFPQLGDVQIKTAWAGMIDTMPDVVPVVDTVQSIAGLTIATGMCGHGFGIGPGFGRVAARLALGKTPTHDITRFRLSRFTDGSKLVLGPNL</sequence>
<dbReference type="PANTHER" id="PTHR13847">
    <property type="entry name" value="SARCOSINE DEHYDROGENASE-RELATED"/>
    <property type="match status" value="1"/>
</dbReference>
<name>A0A1I6GJZ1_9RHOB</name>
<dbReference type="Proteomes" id="UP000199478">
    <property type="component" value="Unassembled WGS sequence"/>
</dbReference>
<proteinExistence type="inferred from homology"/>
<dbReference type="AlphaFoldDB" id="A0A1I6GJZ1"/>
<keyword evidence="2" id="KW-0560">Oxidoreductase</keyword>